<gene>
    <name evidence="4" type="primary">hddC</name>
    <name evidence="3" type="ORF">ASJ82_03385</name>
    <name evidence="4" type="ORF">MSCUN_07710</name>
</gene>
<accession>A0A2A2HFR7</accession>
<dbReference type="CDD" id="cd04181">
    <property type="entry name" value="NTP_transferase"/>
    <property type="match status" value="1"/>
</dbReference>
<evidence type="ECO:0000313" key="3">
    <source>
        <dbReference type="EMBL" id="PAV08247.1"/>
    </source>
</evidence>
<dbReference type="Proteomes" id="UP000246004">
    <property type="component" value="Unassembled WGS sequence"/>
</dbReference>
<dbReference type="Gene3D" id="2.60.120.10">
    <property type="entry name" value="Jelly Rolls"/>
    <property type="match status" value="1"/>
</dbReference>
<dbReference type="SUPFAM" id="SSF53448">
    <property type="entry name" value="Nucleotide-diphospho-sugar transferases"/>
    <property type="match status" value="1"/>
</dbReference>
<evidence type="ECO:0000313" key="6">
    <source>
        <dbReference type="Proteomes" id="UP000246004"/>
    </source>
</evidence>
<keyword evidence="3" id="KW-0548">Nucleotidyltransferase</keyword>
<dbReference type="SUPFAM" id="SSF51182">
    <property type="entry name" value="RmlC-like cupins"/>
    <property type="match status" value="1"/>
</dbReference>
<dbReference type="InterPro" id="IPR029044">
    <property type="entry name" value="Nucleotide-diphossugar_trans"/>
</dbReference>
<dbReference type="Proteomes" id="UP000217528">
    <property type="component" value="Unassembled WGS sequence"/>
</dbReference>
<evidence type="ECO:0000313" key="5">
    <source>
        <dbReference type="Proteomes" id="UP000217528"/>
    </source>
</evidence>
<dbReference type="Gene3D" id="3.90.550.10">
    <property type="entry name" value="Spore Coat Polysaccharide Biosynthesis Protein SpsA, Chain A"/>
    <property type="match status" value="1"/>
</dbReference>
<proteinExistence type="predicted"/>
<dbReference type="AlphaFoldDB" id="A0A2A2HFR7"/>
<evidence type="ECO:0000313" key="4">
    <source>
        <dbReference type="EMBL" id="PWL08335.1"/>
    </source>
</evidence>
<keyword evidence="5" id="KW-1185">Reference proteome</keyword>
<dbReference type="InterPro" id="IPR011051">
    <property type="entry name" value="RmlC_Cupin_sf"/>
</dbReference>
<organism evidence="3 5">
    <name type="scientific">Methanosphaera cuniculi</name>
    <dbReference type="NCBI Taxonomy" id="1077256"/>
    <lineage>
        <taxon>Archaea</taxon>
        <taxon>Methanobacteriati</taxon>
        <taxon>Methanobacteriota</taxon>
        <taxon>Methanomada group</taxon>
        <taxon>Methanobacteria</taxon>
        <taxon>Methanobacteriales</taxon>
        <taxon>Methanobacteriaceae</taxon>
        <taxon>Methanosphaera</taxon>
    </lineage>
</organism>
<dbReference type="OrthoDB" id="15372at2157"/>
<dbReference type="GO" id="GO:0016779">
    <property type="term" value="F:nucleotidyltransferase activity"/>
    <property type="evidence" value="ECO:0007669"/>
    <property type="project" value="UniProtKB-KW"/>
</dbReference>
<evidence type="ECO:0000259" key="1">
    <source>
        <dbReference type="Pfam" id="PF00483"/>
    </source>
</evidence>
<dbReference type="Pfam" id="PF00483">
    <property type="entry name" value="NTP_transferase"/>
    <property type="match status" value="1"/>
</dbReference>
<dbReference type="EC" id="2.7.7.71" evidence="4"/>
<reference evidence="4 6" key="1">
    <citation type="submission" date="2016-04" db="EMBL/GenBank/DDBJ databases">
        <title>Genome sequence of Methanosphaera cuniculi DSM 4103.</title>
        <authorList>
            <person name="Poehlein A."/>
            <person name="Seedorf H."/>
            <person name="Daniel R."/>
        </authorList>
    </citation>
    <scope>NUCLEOTIDE SEQUENCE [LARGE SCALE GENOMIC DNA]</scope>
    <source>
        <strain evidence="4 6">DSM 4103</strain>
    </source>
</reference>
<dbReference type="EMBL" id="LWMS01000020">
    <property type="protein sequence ID" value="PWL08335.1"/>
    <property type="molecule type" value="Genomic_DNA"/>
</dbReference>
<keyword evidence="3" id="KW-0808">Transferase</keyword>
<feature type="domain" description="Cupin type-2" evidence="2">
    <location>
        <begin position="255"/>
        <end position="312"/>
    </location>
</feature>
<dbReference type="InterPro" id="IPR005835">
    <property type="entry name" value="NTP_transferase_dom"/>
</dbReference>
<dbReference type="RefSeq" id="WP_095607898.1">
    <property type="nucleotide sequence ID" value="NZ_CAUHCB010000004.1"/>
</dbReference>
<comment type="caution">
    <text evidence="3">The sequence shown here is derived from an EMBL/GenBank/DDBJ whole genome shotgun (WGS) entry which is preliminary data.</text>
</comment>
<dbReference type="EMBL" id="LMVN01000001">
    <property type="protein sequence ID" value="PAV08247.1"/>
    <property type="molecule type" value="Genomic_DNA"/>
</dbReference>
<protein>
    <submittedName>
        <fullName evidence="4">D-glycero-alpha-D-manno-heptose 1-phosphate guanylyltransferase</fullName>
        <ecNumber evidence="4">2.7.7.71</ecNumber>
    </submittedName>
    <submittedName>
        <fullName evidence="3">Glucose-1-phosphate adenylyltransferase</fullName>
    </submittedName>
</protein>
<dbReference type="InterPro" id="IPR013096">
    <property type="entry name" value="Cupin_2"/>
</dbReference>
<reference evidence="3 5" key="2">
    <citation type="journal article" date="2017" name="BMC Genomics">
        <title>Genomic analysis of methanogenic archaea reveals a shift towards energy conservation.</title>
        <authorList>
            <person name="Gilmore S.P."/>
            <person name="Henske J.K."/>
            <person name="Sexton J.A."/>
            <person name="Solomon K.V."/>
            <person name="Seppala S."/>
            <person name="Yoo J.I."/>
            <person name="Huyett L.M."/>
            <person name="Pressman A."/>
            <person name="Cogan J.Z."/>
            <person name="Kivenson V."/>
            <person name="Peng X."/>
            <person name="Tan Y."/>
            <person name="Valentine D.L."/>
            <person name="O'Malley M.A."/>
        </authorList>
    </citation>
    <scope>NUCLEOTIDE SEQUENCE [LARGE SCALE GENOMIC DNA]</scope>
    <source>
        <strain evidence="3 5">1R-7</strain>
    </source>
</reference>
<dbReference type="PANTHER" id="PTHR22572">
    <property type="entry name" value="SUGAR-1-PHOSPHATE GUANYL TRANSFERASE"/>
    <property type="match status" value="1"/>
</dbReference>
<sequence>MNETIGMILCGGFGKRLRPVTETVPKPLVELKDDYTILDKQIFDFKSAGIKKVILLTGFLGEKIEERYSDNYMGVEIEYVKEDQPLGTLNAIRLGMEHIDDNTQCVIRNGDVVADLSIKKMVEQGEKSPYDFSIFITRMVSPYGIVELSGDKIVSFKEKPVLDYYINGGIYFSKGKLDFGSYQTGDIEKTLFPELAKDKKLGYYRENDLFWMAVDTNKELQQVQNEYRNREDKPWGYEKILINTEKYLTKELFIKEGYQTSYHYHPNKDETMYIVSGRGYIEFEDKKEYFSTKDTVRIEPQTPHTIVALENTVLHEVSTPDLDDTVRIKDFYDAETPTGKR</sequence>
<dbReference type="InterPro" id="IPR050486">
    <property type="entry name" value="Mannose-1P_guanyltransferase"/>
</dbReference>
<evidence type="ECO:0000259" key="2">
    <source>
        <dbReference type="Pfam" id="PF07883"/>
    </source>
</evidence>
<name>A0A2A2HFR7_9EURY</name>
<dbReference type="Pfam" id="PF07883">
    <property type="entry name" value="Cupin_2"/>
    <property type="match status" value="1"/>
</dbReference>
<feature type="domain" description="Nucleotidyl transferase" evidence="1">
    <location>
        <begin position="6"/>
        <end position="228"/>
    </location>
</feature>
<dbReference type="InterPro" id="IPR014710">
    <property type="entry name" value="RmlC-like_jellyroll"/>
</dbReference>